<keyword evidence="7" id="KW-0539">Nucleus</keyword>
<dbReference type="GO" id="GO:0000398">
    <property type="term" value="P:mRNA splicing, via spliceosome"/>
    <property type="evidence" value="ECO:0007669"/>
    <property type="project" value="TreeGrafter"/>
</dbReference>
<feature type="compositionally biased region" description="Basic and acidic residues" evidence="8">
    <location>
        <begin position="389"/>
        <end position="425"/>
    </location>
</feature>
<feature type="region of interest" description="Disordered" evidence="8">
    <location>
        <begin position="216"/>
        <end position="455"/>
    </location>
</feature>
<evidence type="ECO:0000256" key="7">
    <source>
        <dbReference type="ARBA" id="ARBA00023242"/>
    </source>
</evidence>
<evidence type="ECO:0000256" key="6">
    <source>
        <dbReference type="ARBA" id="ARBA00023187"/>
    </source>
</evidence>
<evidence type="ECO:0000256" key="3">
    <source>
        <dbReference type="ARBA" id="ARBA00022664"/>
    </source>
</evidence>
<sequence length="455" mass="53651">MGGGDLNSKKSWHPSTMKNQERVWKAEQVAAEEKKRILELQQERTQERDCHELNELARKNLTDASDSRLDWMYKKPDKNVQQEEYLLGRAIDKKYDEKPNSEQNEIPAVSRRVVGSSMISASNDIQVDLARKIREDPLLLVKERERAARAALLNNPVQRKKLTELLRKEQELKVQKEKKKHKKKDKDLDNILAAKLNALSSDKVDLAKLLESDSSCSEDDSTIEKKTKQKKKKKSKKHKREKLSEKVNKKDEKYSNDEVSNNRSNKQSEDYRQHTGKRKKIEDEESHSKKSKKDLINKSDIYDDQPKYKTYYEREHGKNRAESRRYKEDSKDHSYNTHKQSESDNERKREHKPKVARSEYTEKEKQKKPHKLSDEEKAARLAEMMAAGTKREIERGRRVAEQKAENEANEKESRSRIPSRNEARALPESLSSRIHSNRHYIQRNERHMNENFARR</sequence>
<keyword evidence="3" id="KW-0507">mRNA processing</keyword>
<dbReference type="PANTHER" id="PTHR16196:SF0">
    <property type="entry name" value="PRE-MRNA-SPLICING FACTOR CWC25 HOMOLOG"/>
    <property type="match status" value="1"/>
</dbReference>
<feature type="region of interest" description="Disordered" evidence="8">
    <location>
        <begin position="1"/>
        <end position="22"/>
    </location>
</feature>
<comment type="caution">
    <text evidence="10">The sequence shown here is derived from an EMBL/GenBank/DDBJ whole genome shotgun (WGS) entry which is preliminary data.</text>
</comment>
<proteinExistence type="inferred from homology"/>
<name>A0AAV1JNT7_9NEOP</name>
<feature type="domain" description="CBF1-interacting co-repressor CIR N-terminal" evidence="9">
    <location>
        <begin position="11"/>
        <end position="47"/>
    </location>
</feature>
<feature type="compositionally biased region" description="Basic and acidic residues" evidence="8">
    <location>
        <begin position="242"/>
        <end position="256"/>
    </location>
</feature>
<evidence type="ECO:0000313" key="10">
    <source>
        <dbReference type="EMBL" id="CAK1550070.1"/>
    </source>
</evidence>
<reference evidence="10 11" key="1">
    <citation type="submission" date="2023-11" db="EMBL/GenBank/DDBJ databases">
        <authorList>
            <person name="Okamura Y."/>
        </authorList>
    </citation>
    <scope>NUCLEOTIDE SEQUENCE [LARGE SCALE GENOMIC DNA]</scope>
</reference>
<dbReference type="Proteomes" id="UP001497472">
    <property type="component" value="Unassembled WGS sequence"/>
</dbReference>
<gene>
    <name evidence="10" type="ORF">LNINA_LOCUS9318</name>
</gene>
<dbReference type="EMBL" id="CAVLEF010000040">
    <property type="protein sequence ID" value="CAK1550070.1"/>
    <property type="molecule type" value="Genomic_DNA"/>
</dbReference>
<dbReference type="AlphaFoldDB" id="A0AAV1JNT7"/>
<keyword evidence="11" id="KW-1185">Reference proteome</keyword>
<keyword evidence="4" id="KW-0747">Spliceosome</keyword>
<evidence type="ECO:0000313" key="11">
    <source>
        <dbReference type="Proteomes" id="UP001497472"/>
    </source>
</evidence>
<organism evidence="10 11">
    <name type="scientific">Leptosia nina</name>
    <dbReference type="NCBI Taxonomy" id="320188"/>
    <lineage>
        <taxon>Eukaryota</taxon>
        <taxon>Metazoa</taxon>
        <taxon>Ecdysozoa</taxon>
        <taxon>Arthropoda</taxon>
        <taxon>Hexapoda</taxon>
        <taxon>Insecta</taxon>
        <taxon>Pterygota</taxon>
        <taxon>Neoptera</taxon>
        <taxon>Endopterygota</taxon>
        <taxon>Lepidoptera</taxon>
        <taxon>Glossata</taxon>
        <taxon>Ditrysia</taxon>
        <taxon>Papilionoidea</taxon>
        <taxon>Pieridae</taxon>
        <taxon>Pierinae</taxon>
        <taxon>Leptosia</taxon>
    </lineage>
</organism>
<feature type="compositionally biased region" description="Basic and acidic residues" evidence="8">
    <location>
        <begin position="280"/>
        <end position="348"/>
    </location>
</feature>
<dbReference type="InterPro" id="IPR022209">
    <property type="entry name" value="CWC25"/>
</dbReference>
<dbReference type="Pfam" id="PF12542">
    <property type="entry name" value="CWC25"/>
    <property type="match status" value="1"/>
</dbReference>
<evidence type="ECO:0000256" key="8">
    <source>
        <dbReference type="SAM" id="MobiDB-lite"/>
    </source>
</evidence>
<comment type="subcellular location">
    <subcellularLocation>
        <location evidence="1">Nucleus</location>
    </subcellularLocation>
</comment>
<evidence type="ECO:0000259" key="9">
    <source>
        <dbReference type="SMART" id="SM01083"/>
    </source>
</evidence>
<evidence type="ECO:0000256" key="5">
    <source>
        <dbReference type="ARBA" id="ARBA00023054"/>
    </source>
</evidence>
<accession>A0AAV1JNT7</accession>
<evidence type="ECO:0000256" key="4">
    <source>
        <dbReference type="ARBA" id="ARBA00022728"/>
    </source>
</evidence>
<feature type="compositionally biased region" description="Basic and acidic residues" evidence="8">
    <location>
        <begin position="442"/>
        <end position="455"/>
    </location>
</feature>
<dbReference type="InterPro" id="IPR019339">
    <property type="entry name" value="CIR_N_dom"/>
</dbReference>
<dbReference type="InterPro" id="IPR051376">
    <property type="entry name" value="CWC25_splicing_factor"/>
</dbReference>
<dbReference type="PANTHER" id="PTHR16196">
    <property type="entry name" value="CELL CYCLE CONTROL PROTEIN CWF25"/>
    <property type="match status" value="1"/>
</dbReference>
<evidence type="ECO:0000256" key="2">
    <source>
        <dbReference type="ARBA" id="ARBA00006695"/>
    </source>
</evidence>
<feature type="compositionally biased region" description="Basic and acidic residues" evidence="8">
    <location>
        <begin position="356"/>
        <end position="380"/>
    </location>
</feature>
<dbReference type="GO" id="GO:0005684">
    <property type="term" value="C:U2-type spliceosomal complex"/>
    <property type="evidence" value="ECO:0007669"/>
    <property type="project" value="TreeGrafter"/>
</dbReference>
<keyword evidence="5" id="KW-0175">Coiled coil</keyword>
<comment type="similarity">
    <text evidence="2">Belongs to the CWC25 family.</text>
</comment>
<keyword evidence="6" id="KW-0508">mRNA splicing</keyword>
<protein>
    <recommendedName>
        <fullName evidence="9">CBF1-interacting co-repressor CIR N-terminal domain-containing protein</fullName>
    </recommendedName>
</protein>
<evidence type="ECO:0000256" key="1">
    <source>
        <dbReference type="ARBA" id="ARBA00004123"/>
    </source>
</evidence>
<dbReference type="SMART" id="SM01083">
    <property type="entry name" value="Cir_N"/>
    <property type="match status" value="1"/>
</dbReference>
<feature type="compositionally biased region" description="Basic residues" evidence="8">
    <location>
        <begin position="227"/>
        <end position="241"/>
    </location>
</feature>
<dbReference type="Pfam" id="PF10197">
    <property type="entry name" value="Cir_N"/>
    <property type="match status" value="1"/>
</dbReference>